<evidence type="ECO:0000256" key="1">
    <source>
        <dbReference type="SAM" id="Coils"/>
    </source>
</evidence>
<feature type="coiled-coil region" evidence="1">
    <location>
        <begin position="32"/>
        <end position="161"/>
    </location>
</feature>
<dbReference type="EMBL" id="HBJA01101193">
    <property type="protein sequence ID" value="CAE0823659.1"/>
    <property type="molecule type" value="Transcribed_RNA"/>
</dbReference>
<accession>A0A7S4LE95</accession>
<dbReference type="AlphaFoldDB" id="A0A7S4LE95"/>
<gene>
    <name evidence="2" type="ORF">EGYM00163_LOCUS34862</name>
</gene>
<feature type="coiled-coil region" evidence="1">
    <location>
        <begin position="476"/>
        <end position="510"/>
    </location>
</feature>
<organism evidence="2">
    <name type="scientific">Eutreptiella gymnastica</name>
    <dbReference type="NCBI Taxonomy" id="73025"/>
    <lineage>
        <taxon>Eukaryota</taxon>
        <taxon>Discoba</taxon>
        <taxon>Euglenozoa</taxon>
        <taxon>Euglenida</taxon>
        <taxon>Spirocuta</taxon>
        <taxon>Euglenophyceae</taxon>
        <taxon>Eutreptiales</taxon>
        <taxon>Eutreptiaceae</taxon>
        <taxon>Eutreptiella</taxon>
    </lineage>
</organism>
<evidence type="ECO:0000313" key="2">
    <source>
        <dbReference type="EMBL" id="CAE0823659.1"/>
    </source>
</evidence>
<name>A0A7S4LE95_9EUGL</name>
<feature type="coiled-coil region" evidence="1">
    <location>
        <begin position="199"/>
        <end position="425"/>
    </location>
</feature>
<keyword evidence="1" id="KW-0175">Coiled coil</keyword>
<sequence length="541" mass="63237">MEALPPQSDTEAVVQQVRREMTDIEESYKHKLVQMEAVVGHMELRIKELEVKKTVAEQQRALPDPALERAQLQLEAVKAQAEQEKRLLEQRLLHADQRREQLEAEVAALGQQRSALEQEQVKSEAKCRRTEGAVEQHREEAEDLRMQLNNATRRMDDEVQRLRASFETERTRIHAEHTAALEAKGAKLRREVQTFQETEGSLRQRQREQEAELNTLRDQLSGYHQVMENKMQMQKDALQSETDKVRQELETLKKRLQAAVLEAESQSNRADKSEQAAAEHLASIRKFNQTIRDSEEEFARKDRQIEMHEKHIENLEDQLAAEKRASSVATGQIKDCKIEHESAINRLREVHTKDKEELRAQMQNRIKDEEENLKIKEDQIAAMREDQESMASKHEKRVQEFEERLRKAKEEKTRKDIDIARLNALVTEKAADVTSLQFAAGENKKHLDSLQSEMAAMHNMHQTKLEEVCTRNSELQREKDLKLQEKNERITTLENEARSLTDRNRILKESIQKQHEKLQHRLLEHVKTIFDDKTYYDGVST</sequence>
<reference evidence="2" key="1">
    <citation type="submission" date="2021-01" db="EMBL/GenBank/DDBJ databases">
        <authorList>
            <person name="Corre E."/>
            <person name="Pelletier E."/>
            <person name="Niang G."/>
            <person name="Scheremetjew M."/>
            <person name="Finn R."/>
            <person name="Kale V."/>
            <person name="Holt S."/>
            <person name="Cochrane G."/>
            <person name="Meng A."/>
            <person name="Brown T."/>
            <person name="Cohen L."/>
        </authorList>
    </citation>
    <scope>NUCLEOTIDE SEQUENCE</scope>
    <source>
        <strain evidence="2">CCMP1594</strain>
    </source>
</reference>
<proteinExistence type="predicted"/>
<protein>
    <submittedName>
        <fullName evidence="2">Uncharacterized protein</fullName>
    </submittedName>
</protein>